<sequence length="177" mass="19996">MKRVAILTLTLFLFISCGSGKSFQSFFNDHKNDIGVTAFQVPNFMRTLLGSISPEMGGVFDNIQDFKFITFNEIDNIKQSELINQMSLVTANKYTDILRENKVEKTKILSVVEDGDVVKEAIIFNSTLAKTSVFYLKGSFDPNTLKEISEKDQFDQLSTKLLNQYQSPLTPGFNPNK</sequence>
<evidence type="ECO:0000256" key="1">
    <source>
        <dbReference type="SAM" id="SignalP"/>
    </source>
</evidence>
<dbReference type="STRING" id="1850252.LPB136_07220"/>
<dbReference type="Pfam" id="PF14060">
    <property type="entry name" value="DUF4252"/>
    <property type="match status" value="1"/>
</dbReference>
<accession>A0A1L3JJ37</accession>
<protein>
    <recommendedName>
        <fullName evidence="4">DUF4252 domain-containing protein</fullName>
    </recommendedName>
</protein>
<dbReference type="RefSeq" id="WP_072555501.1">
    <property type="nucleotide sequence ID" value="NZ_CP018155.1"/>
</dbReference>
<organism evidence="2 3">
    <name type="scientific">Tenacibaculum todarodis</name>
    <dbReference type="NCBI Taxonomy" id="1850252"/>
    <lineage>
        <taxon>Bacteria</taxon>
        <taxon>Pseudomonadati</taxon>
        <taxon>Bacteroidota</taxon>
        <taxon>Flavobacteriia</taxon>
        <taxon>Flavobacteriales</taxon>
        <taxon>Flavobacteriaceae</taxon>
        <taxon>Tenacibaculum</taxon>
    </lineage>
</organism>
<dbReference type="Proteomes" id="UP000181898">
    <property type="component" value="Chromosome"/>
</dbReference>
<proteinExistence type="predicted"/>
<keyword evidence="1" id="KW-0732">Signal</keyword>
<evidence type="ECO:0008006" key="4">
    <source>
        <dbReference type="Google" id="ProtNLM"/>
    </source>
</evidence>
<feature type="chain" id="PRO_5012724444" description="DUF4252 domain-containing protein" evidence="1">
    <location>
        <begin position="21"/>
        <end position="177"/>
    </location>
</feature>
<reference evidence="2 3" key="1">
    <citation type="submission" date="2016-11" db="EMBL/GenBank/DDBJ databases">
        <title>Tenacibaculum sp. LPB0136, isolated from marine environment.</title>
        <authorList>
            <person name="Kim E."/>
            <person name="Yi H."/>
        </authorList>
    </citation>
    <scope>NUCLEOTIDE SEQUENCE [LARGE SCALE GENOMIC DNA]</scope>
    <source>
        <strain evidence="2 3">LPB0136</strain>
    </source>
</reference>
<gene>
    <name evidence="2" type="ORF">LPB136_07220</name>
</gene>
<evidence type="ECO:0000313" key="2">
    <source>
        <dbReference type="EMBL" id="APG65151.1"/>
    </source>
</evidence>
<name>A0A1L3JJ37_9FLAO</name>
<evidence type="ECO:0000313" key="3">
    <source>
        <dbReference type="Proteomes" id="UP000181898"/>
    </source>
</evidence>
<feature type="signal peptide" evidence="1">
    <location>
        <begin position="1"/>
        <end position="20"/>
    </location>
</feature>
<dbReference type="AlphaFoldDB" id="A0A1L3JJ37"/>
<dbReference type="KEGG" id="ten:LPB136_07220"/>
<dbReference type="OrthoDB" id="1188150at2"/>
<dbReference type="InterPro" id="IPR025348">
    <property type="entry name" value="DUF4252"/>
</dbReference>
<keyword evidence="3" id="KW-1185">Reference proteome</keyword>
<dbReference type="EMBL" id="CP018155">
    <property type="protein sequence ID" value="APG65151.1"/>
    <property type="molecule type" value="Genomic_DNA"/>
</dbReference>
<dbReference type="PROSITE" id="PS51257">
    <property type="entry name" value="PROKAR_LIPOPROTEIN"/>
    <property type="match status" value="1"/>
</dbReference>